<evidence type="ECO:0000256" key="1">
    <source>
        <dbReference type="SAM" id="MobiDB-lite"/>
    </source>
</evidence>
<gene>
    <name evidence="2" type="ORF">ACO22_03386</name>
</gene>
<dbReference type="AlphaFoldDB" id="A0A1D2JG43"/>
<feature type="compositionally biased region" description="Polar residues" evidence="1">
    <location>
        <begin position="1"/>
        <end position="13"/>
    </location>
</feature>
<evidence type="ECO:0000313" key="3">
    <source>
        <dbReference type="Proteomes" id="UP000242814"/>
    </source>
</evidence>
<feature type="region of interest" description="Disordered" evidence="1">
    <location>
        <begin position="1"/>
        <end position="58"/>
    </location>
</feature>
<feature type="compositionally biased region" description="Polar residues" evidence="1">
    <location>
        <begin position="25"/>
        <end position="45"/>
    </location>
</feature>
<dbReference type="Proteomes" id="UP000242814">
    <property type="component" value="Unassembled WGS sequence"/>
</dbReference>
<dbReference type="EMBL" id="LZYO01000115">
    <property type="protein sequence ID" value="ODH32316.1"/>
    <property type="molecule type" value="Genomic_DNA"/>
</dbReference>
<accession>A0A1D2JG43</accession>
<feature type="compositionally biased region" description="Basic and acidic residues" evidence="1">
    <location>
        <begin position="105"/>
        <end position="118"/>
    </location>
</feature>
<evidence type="ECO:0000313" key="2">
    <source>
        <dbReference type="EMBL" id="ODH32316.1"/>
    </source>
</evidence>
<comment type="caution">
    <text evidence="2">The sequence shown here is derived from an EMBL/GenBank/DDBJ whole genome shotgun (WGS) entry which is preliminary data.</text>
</comment>
<sequence length="165" mass="18578">MSLPSPSSKNPQHGVSPLHEPAQHIINSHPTPSCDAQDNMSNTLTELPPLMSAGTDTSLQSDDFLLTKCARQDMERTCRERWSHPVGRGNEKKGKHQNWAMKISPGRDSRSLKTENRRLLNTTFYKEPPTQKRQRPTGDEEEIEQQPVKKRARSSLPQGNKRGSG</sequence>
<proteinExistence type="predicted"/>
<dbReference type="VEuPathDB" id="FungiDB:PABG_12196"/>
<feature type="region of interest" description="Disordered" evidence="1">
    <location>
        <begin position="80"/>
        <end position="165"/>
    </location>
</feature>
<feature type="compositionally biased region" description="Polar residues" evidence="1">
    <location>
        <begin position="155"/>
        <end position="165"/>
    </location>
</feature>
<protein>
    <submittedName>
        <fullName evidence="2">Uncharacterized protein</fullName>
    </submittedName>
</protein>
<reference evidence="2 3" key="1">
    <citation type="submission" date="2016-06" db="EMBL/GenBank/DDBJ databases">
        <authorList>
            <person name="Kjaerup R.B."/>
            <person name="Dalgaard T.S."/>
            <person name="Juul-Madsen H.R."/>
        </authorList>
    </citation>
    <scope>NUCLEOTIDE SEQUENCE [LARGE SCALE GENOMIC DNA]</scope>
    <source>
        <strain evidence="2 3">Pb300</strain>
    </source>
</reference>
<name>A0A1D2JG43_PARBR</name>
<dbReference type="VEuPathDB" id="FungiDB:PADG_12011"/>
<organism evidence="2 3">
    <name type="scientific">Paracoccidioides brasiliensis</name>
    <dbReference type="NCBI Taxonomy" id="121759"/>
    <lineage>
        <taxon>Eukaryota</taxon>
        <taxon>Fungi</taxon>
        <taxon>Dikarya</taxon>
        <taxon>Ascomycota</taxon>
        <taxon>Pezizomycotina</taxon>
        <taxon>Eurotiomycetes</taxon>
        <taxon>Eurotiomycetidae</taxon>
        <taxon>Onygenales</taxon>
        <taxon>Ajellomycetaceae</taxon>
        <taxon>Paracoccidioides</taxon>
    </lineage>
</organism>